<dbReference type="RefSeq" id="XP_024711003.1">
    <property type="nucleotide sequence ID" value="XM_024853823.1"/>
</dbReference>
<keyword evidence="2" id="KW-1185">Reference proteome</keyword>
<dbReference type="VEuPathDB" id="FungiDB:P170DRAFT_48091"/>
<evidence type="ECO:0000313" key="2">
    <source>
        <dbReference type="Proteomes" id="UP000234275"/>
    </source>
</evidence>
<organism evidence="1 2">
    <name type="scientific">Aspergillus steynii IBT 23096</name>
    <dbReference type="NCBI Taxonomy" id="1392250"/>
    <lineage>
        <taxon>Eukaryota</taxon>
        <taxon>Fungi</taxon>
        <taxon>Dikarya</taxon>
        <taxon>Ascomycota</taxon>
        <taxon>Pezizomycotina</taxon>
        <taxon>Eurotiomycetes</taxon>
        <taxon>Eurotiomycetidae</taxon>
        <taxon>Eurotiales</taxon>
        <taxon>Aspergillaceae</taxon>
        <taxon>Aspergillus</taxon>
        <taxon>Aspergillus subgen. Circumdati</taxon>
    </lineage>
</organism>
<sequence length="117" mass="12927">MTSWRAHPGPGKMEILMGAPPLAVGCRLFHSAGLCGAGLRHRHPSRAVLVSKPGIDRFLPDLLCMPDRLAIRHPWMYLGHMLPGCDADSKCRCWLGRESWVGPSVASIFVRTKETLL</sequence>
<reference evidence="1 2" key="1">
    <citation type="submission" date="2016-12" db="EMBL/GenBank/DDBJ databases">
        <title>The genomes of Aspergillus section Nigri reveals drivers in fungal speciation.</title>
        <authorList>
            <consortium name="DOE Joint Genome Institute"/>
            <person name="Vesth T.C."/>
            <person name="Nybo J."/>
            <person name="Theobald S."/>
            <person name="Brandl J."/>
            <person name="Frisvad J.C."/>
            <person name="Nielsen K.F."/>
            <person name="Lyhne E.K."/>
            <person name="Kogle M.E."/>
            <person name="Kuo A."/>
            <person name="Riley R."/>
            <person name="Clum A."/>
            <person name="Nolan M."/>
            <person name="Lipzen A."/>
            <person name="Salamov A."/>
            <person name="Henrissat B."/>
            <person name="Wiebenga A."/>
            <person name="De Vries R.P."/>
            <person name="Grigoriev I.V."/>
            <person name="Mortensen U.H."/>
            <person name="Andersen M.R."/>
            <person name="Baker S.E."/>
        </authorList>
    </citation>
    <scope>NUCLEOTIDE SEQUENCE [LARGE SCALE GENOMIC DNA]</scope>
    <source>
        <strain evidence="1 2">IBT 23096</strain>
    </source>
</reference>
<evidence type="ECO:0000313" key="1">
    <source>
        <dbReference type="EMBL" id="PLB55701.1"/>
    </source>
</evidence>
<dbReference type="AlphaFoldDB" id="A0A2I2GS46"/>
<proteinExistence type="predicted"/>
<comment type="caution">
    <text evidence="1">The sequence shown here is derived from an EMBL/GenBank/DDBJ whole genome shotgun (WGS) entry which is preliminary data.</text>
</comment>
<protein>
    <submittedName>
        <fullName evidence="1">Uncharacterized protein</fullName>
    </submittedName>
</protein>
<dbReference type="Proteomes" id="UP000234275">
    <property type="component" value="Unassembled WGS sequence"/>
</dbReference>
<dbReference type="PROSITE" id="PS51257">
    <property type="entry name" value="PROKAR_LIPOPROTEIN"/>
    <property type="match status" value="1"/>
</dbReference>
<name>A0A2I2GS46_9EURO</name>
<dbReference type="GeneID" id="36561521"/>
<dbReference type="EMBL" id="MSFO01000001">
    <property type="protein sequence ID" value="PLB55701.1"/>
    <property type="molecule type" value="Genomic_DNA"/>
</dbReference>
<gene>
    <name evidence="1" type="ORF">P170DRAFT_48091</name>
</gene>
<accession>A0A2I2GS46</accession>